<gene>
    <name evidence="6" type="ORF">ACFO3M_07680</name>
</gene>
<organism evidence="6 7">
    <name type="scientific">Geodermatophilus arenarius</name>
    <dbReference type="NCBI Taxonomy" id="1137990"/>
    <lineage>
        <taxon>Bacteria</taxon>
        <taxon>Bacillati</taxon>
        <taxon>Actinomycetota</taxon>
        <taxon>Actinomycetes</taxon>
        <taxon>Geodermatophilales</taxon>
        <taxon>Geodermatophilaceae</taxon>
        <taxon>Geodermatophilus</taxon>
    </lineage>
</organism>
<dbReference type="Gene3D" id="3.90.550.10">
    <property type="entry name" value="Spore Coat Polysaccharide Biosynthesis Protein SpsA, Chain A"/>
    <property type="match status" value="1"/>
</dbReference>
<evidence type="ECO:0000259" key="5">
    <source>
        <dbReference type="Pfam" id="PF00535"/>
    </source>
</evidence>
<dbReference type="EC" id="2.4.-.-" evidence="6"/>
<dbReference type="InterPro" id="IPR001173">
    <property type="entry name" value="Glyco_trans_2-like"/>
</dbReference>
<dbReference type="SUPFAM" id="SSF53448">
    <property type="entry name" value="Nucleotide-diphospho-sugar transferases"/>
    <property type="match status" value="1"/>
</dbReference>
<dbReference type="Pfam" id="PF00535">
    <property type="entry name" value="Glycos_transf_2"/>
    <property type="match status" value="1"/>
</dbReference>
<sequence length="319" mass="34225">MTAPARTSLDDVDVVFLVHREAPEMLARHHAAVSAATGPGWRGRALLVENAAAPATSAAARALLRDCHPDADARVLSSPRNLGWARAMDLALDACAGRYVALVNSDGEPGPDVLRRLAAVLDAEPRAVWAAPAVHGPGEDDDPPGPPFPAEELGGTALLVRRAEFLAAGGFDPLYFFYNEDRDASRRLRAAGHLLLRVPDTVFRHGKGGRTARGVFLREWHYARTVQVLRPQHADRPVRETAAFLAGRGRAVLDHVRDGDAPGAAGIALALAELPRGLVMAAARRRRPWDGARLAAWLDRNRLPVSGLSRSSGAPSRSR</sequence>
<comment type="pathway">
    <text evidence="1">Cell wall biogenesis; cell wall polysaccharide biosynthesis.</text>
</comment>
<dbReference type="InterPro" id="IPR029044">
    <property type="entry name" value="Nucleotide-diphossugar_trans"/>
</dbReference>
<evidence type="ECO:0000313" key="6">
    <source>
        <dbReference type="EMBL" id="MFC4693261.1"/>
    </source>
</evidence>
<keyword evidence="3 6" id="KW-0328">Glycosyltransferase</keyword>
<dbReference type="PANTHER" id="PTHR43179:SF12">
    <property type="entry name" value="GALACTOFURANOSYLTRANSFERASE GLFT2"/>
    <property type="match status" value="1"/>
</dbReference>
<dbReference type="EMBL" id="JBHSGR010000006">
    <property type="protein sequence ID" value="MFC4693261.1"/>
    <property type="molecule type" value="Genomic_DNA"/>
</dbReference>
<protein>
    <submittedName>
        <fullName evidence="6">Glycosyltransferase</fullName>
        <ecNumber evidence="6">2.4.-.-</ecNumber>
    </submittedName>
</protein>
<evidence type="ECO:0000256" key="4">
    <source>
        <dbReference type="ARBA" id="ARBA00022679"/>
    </source>
</evidence>
<comment type="similarity">
    <text evidence="2">Belongs to the glycosyltransferase 2 family.</text>
</comment>
<evidence type="ECO:0000313" key="7">
    <source>
        <dbReference type="Proteomes" id="UP001596025"/>
    </source>
</evidence>
<dbReference type="GO" id="GO:0016757">
    <property type="term" value="F:glycosyltransferase activity"/>
    <property type="evidence" value="ECO:0007669"/>
    <property type="project" value="UniProtKB-KW"/>
</dbReference>
<name>A0ABV9LHI9_9ACTN</name>
<evidence type="ECO:0000256" key="3">
    <source>
        <dbReference type="ARBA" id="ARBA00022676"/>
    </source>
</evidence>
<evidence type="ECO:0000256" key="2">
    <source>
        <dbReference type="ARBA" id="ARBA00006739"/>
    </source>
</evidence>
<evidence type="ECO:0000256" key="1">
    <source>
        <dbReference type="ARBA" id="ARBA00004776"/>
    </source>
</evidence>
<dbReference type="RefSeq" id="WP_387987983.1">
    <property type="nucleotide sequence ID" value="NZ_JBHSGR010000006.1"/>
</dbReference>
<comment type="caution">
    <text evidence="6">The sequence shown here is derived from an EMBL/GenBank/DDBJ whole genome shotgun (WGS) entry which is preliminary data.</text>
</comment>
<dbReference type="PANTHER" id="PTHR43179">
    <property type="entry name" value="RHAMNOSYLTRANSFERASE WBBL"/>
    <property type="match status" value="1"/>
</dbReference>
<keyword evidence="4 6" id="KW-0808">Transferase</keyword>
<keyword evidence="7" id="KW-1185">Reference proteome</keyword>
<dbReference type="Proteomes" id="UP001596025">
    <property type="component" value="Unassembled WGS sequence"/>
</dbReference>
<proteinExistence type="inferred from homology"/>
<accession>A0ABV9LHI9</accession>
<reference evidence="7" key="1">
    <citation type="journal article" date="2019" name="Int. J. Syst. Evol. Microbiol.">
        <title>The Global Catalogue of Microorganisms (GCM) 10K type strain sequencing project: providing services to taxonomists for standard genome sequencing and annotation.</title>
        <authorList>
            <consortium name="The Broad Institute Genomics Platform"/>
            <consortium name="The Broad Institute Genome Sequencing Center for Infectious Disease"/>
            <person name="Wu L."/>
            <person name="Ma J."/>
        </authorList>
    </citation>
    <scope>NUCLEOTIDE SEQUENCE [LARGE SCALE GENOMIC DNA]</scope>
    <source>
        <strain evidence="7">CCUG 62763</strain>
    </source>
</reference>
<feature type="domain" description="Glycosyltransferase 2-like" evidence="5">
    <location>
        <begin position="44"/>
        <end position="146"/>
    </location>
</feature>